<reference evidence="7 8" key="1">
    <citation type="submission" date="2019-06" db="EMBL/GenBank/DDBJ databases">
        <title>Sequencing the genomes of 1000 actinobacteria strains.</title>
        <authorList>
            <person name="Klenk H.-P."/>
        </authorList>
    </citation>
    <scope>NUCLEOTIDE SEQUENCE [LARGE SCALE GENOMIC DNA]</scope>
    <source>
        <strain evidence="7 8">DSM 8803</strain>
    </source>
</reference>
<keyword evidence="5" id="KW-0106">Calcium</keyword>
<dbReference type="EMBL" id="VFON01000001">
    <property type="protein sequence ID" value="TQL43033.1"/>
    <property type="molecule type" value="Genomic_DNA"/>
</dbReference>
<evidence type="ECO:0000256" key="4">
    <source>
        <dbReference type="PIRSR" id="PIRSR001227-1"/>
    </source>
</evidence>
<evidence type="ECO:0000256" key="1">
    <source>
        <dbReference type="ARBA" id="ARBA00006586"/>
    </source>
</evidence>
<keyword evidence="6" id="KW-0472">Membrane</keyword>
<dbReference type="Gene3D" id="1.10.439.10">
    <property type="entry name" value="Penicillin Amidohydrolase, domain 1"/>
    <property type="match status" value="1"/>
</dbReference>
<comment type="caution">
    <text evidence="7">The sequence shown here is derived from an EMBL/GenBank/DDBJ whole genome shotgun (WGS) entry which is preliminary data.</text>
</comment>
<dbReference type="Gene3D" id="3.60.20.10">
    <property type="entry name" value="Glutamine Phosphoribosylpyrophosphate, subunit 1, domain 1"/>
    <property type="match status" value="1"/>
</dbReference>
<keyword evidence="5" id="KW-0479">Metal-binding</keyword>
<accession>A0A542Y4N4</accession>
<gene>
    <name evidence="7" type="ORF">FB468_1048</name>
</gene>
<feature type="active site" description="Nucleophile" evidence="4">
    <location>
        <position position="305"/>
    </location>
</feature>
<dbReference type="InterPro" id="IPR029055">
    <property type="entry name" value="Ntn_hydrolases_N"/>
</dbReference>
<dbReference type="PIRSF" id="PIRSF001227">
    <property type="entry name" value="Pen_acylase"/>
    <property type="match status" value="1"/>
</dbReference>
<organism evidence="7 8">
    <name type="scientific">Leucobacter komagatae</name>
    <dbReference type="NCBI Taxonomy" id="55969"/>
    <lineage>
        <taxon>Bacteria</taxon>
        <taxon>Bacillati</taxon>
        <taxon>Actinomycetota</taxon>
        <taxon>Actinomycetes</taxon>
        <taxon>Micrococcales</taxon>
        <taxon>Microbacteriaceae</taxon>
        <taxon>Leucobacter</taxon>
    </lineage>
</organism>
<dbReference type="CDD" id="cd03747">
    <property type="entry name" value="Ntn_PGA_like"/>
    <property type="match status" value="1"/>
</dbReference>
<keyword evidence="8" id="KW-1185">Reference proteome</keyword>
<evidence type="ECO:0000256" key="2">
    <source>
        <dbReference type="ARBA" id="ARBA00022801"/>
    </source>
</evidence>
<evidence type="ECO:0000256" key="6">
    <source>
        <dbReference type="SAM" id="Phobius"/>
    </source>
</evidence>
<evidence type="ECO:0000256" key="5">
    <source>
        <dbReference type="PIRSR" id="PIRSR001227-2"/>
    </source>
</evidence>
<name>A0A542Y4N4_9MICO</name>
<dbReference type="InterPro" id="IPR023343">
    <property type="entry name" value="Penicillin_amidase_dom1"/>
</dbReference>
<dbReference type="SUPFAM" id="SSF56235">
    <property type="entry name" value="N-terminal nucleophile aminohydrolases (Ntn hydrolases)"/>
    <property type="match status" value="1"/>
</dbReference>
<protein>
    <submittedName>
        <fullName evidence="7">Penicillin amidase</fullName>
    </submittedName>
</protein>
<evidence type="ECO:0000256" key="3">
    <source>
        <dbReference type="ARBA" id="ARBA00023145"/>
    </source>
</evidence>
<evidence type="ECO:0000313" key="7">
    <source>
        <dbReference type="EMBL" id="TQL43033.1"/>
    </source>
</evidence>
<dbReference type="PANTHER" id="PTHR34218">
    <property type="entry name" value="PEPTIDASE S45 PENICILLIN AMIDASE"/>
    <property type="match status" value="1"/>
</dbReference>
<dbReference type="GO" id="GO:0016811">
    <property type="term" value="F:hydrolase activity, acting on carbon-nitrogen (but not peptide) bonds, in linear amides"/>
    <property type="evidence" value="ECO:0007669"/>
    <property type="project" value="InterPro"/>
</dbReference>
<feature type="binding site" evidence="5">
    <location>
        <position position="386"/>
    </location>
    <ligand>
        <name>Ca(2+)</name>
        <dbReference type="ChEBI" id="CHEBI:29108"/>
    </ligand>
</feature>
<dbReference type="InterPro" id="IPR043146">
    <property type="entry name" value="Penicillin_amidase_N_B-knob"/>
</dbReference>
<sequence>MTQAATDLPQVPAGSTPKKKRRALRVIGWIVASLVVIALVAAGLGVWTVQRSFPTVSGTVTAAGLSGDVTVQRDERGIATITADTSEDLFFSQGYVHAQDRFWEMDFRRHLTSARLSELFGESQVGTDSFLRTLGWQRIAEQEYADLSPEVRAYYDSYAAGVNAYLAERSGSQLSLEYAVLGLQNSGYEPEPWEPAESIAWLKAMAWDLRTNIEDETARALQAQYLDADQLADLYPGYPFEEHPVILADDPAGRRVVAVGKLEQGAAFVEGQLGKLVESLNLQPLEELLGKVDSLITQQGEGIGSNSWVVSGELTTTGKPLLANDPHLGAALPSVWTQMQLRCSTVSEACPFDVAGFSFSGLPGIVIGHNADIAWGFTNLTTDVADLFVESVDGDKYWYDDEWHDMTTREETIKVAGGDDVTLTVRETGHGPIVSGLTGDFTAIAEKPRSETPEGKILPVGPGDIGGTMPYTESALALRWTALDAGSTPEAIFMLNRAENFTDFREAASKFDVPGQNLIYADPDGNIGYQAPGKLPIRAKGQEGYLPTPGWSSDYDWQGFIPFEEQPWSYNPKSGYIVTANNAIVNDDYAYFLSRDWDYGYRAARIVELLEAKIAEGPVSALDLAEIHMDNQMPAAKALKDAYAGVAVDDAGVQGALELLAGWDGQNAMDSAPAAFANVLWEHLTERMVSGRDGDIPRDDQSRFARMLTLQLEDPKSEWLTANGTEAREEFLAGAASDAYAELTQLQSKNSEKWNWGKLHAITLTHGTFGESGIAPIEALFNRGPYDTSGGSGVVNATGWALGEGYATSTVPSMRMVIDVSDWDASTWQNLTGQSGHAFHKNYTDQVEGWATGEQYAWAFTPEAVGAAAKDTLTLTPAK</sequence>
<feature type="binding site" evidence="5">
    <location>
        <position position="383"/>
    </location>
    <ligand>
        <name>Ca(2+)</name>
        <dbReference type="ChEBI" id="CHEBI:29108"/>
    </ligand>
</feature>
<keyword evidence="6" id="KW-1133">Transmembrane helix</keyword>
<keyword evidence="2" id="KW-0378">Hydrolase</keyword>
<dbReference type="AlphaFoldDB" id="A0A542Y4N4"/>
<dbReference type="PANTHER" id="PTHR34218:SF4">
    <property type="entry name" value="ACYL-HOMOSERINE LACTONE ACYLASE QUIP"/>
    <property type="match status" value="1"/>
</dbReference>
<dbReference type="Gene3D" id="1.10.1400.10">
    <property type="match status" value="1"/>
</dbReference>
<dbReference type="GO" id="GO:0017000">
    <property type="term" value="P:antibiotic biosynthetic process"/>
    <property type="evidence" value="ECO:0007669"/>
    <property type="project" value="InterPro"/>
</dbReference>
<dbReference type="GO" id="GO:0046872">
    <property type="term" value="F:metal ion binding"/>
    <property type="evidence" value="ECO:0007669"/>
    <property type="project" value="UniProtKB-KW"/>
</dbReference>
<comment type="similarity">
    <text evidence="1">Belongs to the peptidase S45 family.</text>
</comment>
<dbReference type="Proteomes" id="UP000319094">
    <property type="component" value="Unassembled WGS sequence"/>
</dbReference>
<dbReference type="RefSeq" id="WP_141886405.1">
    <property type="nucleotide sequence ID" value="NZ_BAAAUY010000014.1"/>
</dbReference>
<comment type="cofactor">
    <cofactor evidence="5">
        <name>Ca(2+)</name>
        <dbReference type="ChEBI" id="CHEBI:29108"/>
    </cofactor>
    <text evidence="5">Binds 1 Ca(2+) ion per dimer.</text>
</comment>
<dbReference type="OrthoDB" id="9759796at2"/>
<keyword evidence="6" id="KW-0812">Transmembrane</keyword>
<feature type="binding site" evidence="5">
    <location>
        <position position="216"/>
    </location>
    <ligand>
        <name>Ca(2+)</name>
        <dbReference type="ChEBI" id="CHEBI:29108"/>
    </ligand>
</feature>
<dbReference type="Gene3D" id="2.30.120.10">
    <property type="match status" value="1"/>
</dbReference>
<dbReference type="InterPro" id="IPR002692">
    <property type="entry name" value="S45"/>
</dbReference>
<proteinExistence type="inferred from homology"/>
<keyword evidence="3" id="KW-0865">Zymogen</keyword>
<dbReference type="InterPro" id="IPR043147">
    <property type="entry name" value="Penicillin_amidase_A-knob"/>
</dbReference>
<dbReference type="STRING" id="55969.SD72_00810"/>
<dbReference type="Pfam" id="PF01804">
    <property type="entry name" value="Penicil_amidase"/>
    <property type="match status" value="1"/>
</dbReference>
<feature type="transmembrane region" description="Helical" evidence="6">
    <location>
        <begin position="26"/>
        <end position="47"/>
    </location>
</feature>
<evidence type="ECO:0000313" key="8">
    <source>
        <dbReference type="Proteomes" id="UP000319094"/>
    </source>
</evidence>
<dbReference type="InterPro" id="IPR014395">
    <property type="entry name" value="Pen/GL7ACA/AHL_acylase"/>
</dbReference>